<comment type="cofactor">
    <cofactor evidence="2">
        <name>Ca(2+)</name>
        <dbReference type="ChEBI" id="CHEBI:29108"/>
    </cofactor>
</comment>
<comment type="similarity">
    <text evidence="1 2">Belongs to the phospholipid scramblase family.</text>
</comment>
<keyword evidence="2" id="KW-0564">Palmitate</keyword>
<keyword evidence="2" id="KW-0449">Lipoprotein</keyword>
<evidence type="ECO:0000313" key="4">
    <source>
        <dbReference type="Proteomes" id="UP001152795"/>
    </source>
</evidence>
<dbReference type="AlphaFoldDB" id="A0A6S7LVF5"/>
<dbReference type="GO" id="GO:0017128">
    <property type="term" value="F:phospholipid scramblase activity"/>
    <property type="evidence" value="ECO:0007669"/>
    <property type="project" value="InterPro"/>
</dbReference>
<keyword evidence="2" id="KW-0106">Calcium</keyword>
<accession>A0A6S7LVF5</accession>
<dbReference type="InterPro" id="IPR005552">
    <property type="entry name" value="Scramblase"/>
</dbReference>
<comment type="caution">
    <text evidence="3">The sequence shown here is derived from an EMBL/GenBank/DDBJ whole genome shotgun (WGS) entry which is preliminary data.</text>
</comment>
<evidence type="ECO:0000256" key="1">
    <source>
        <dbReference type="ARBA" id="ARBA00005350"/>
    </source>
</evidence>
<sequence>MHTNNSFSEDAQPAIVRAICSTNRPFFMSVFDKTSKNKILEFERLMKCCSPILFPSSRATIVVRDRRAQILGFVKHAARETCVSWFGPSEYYEVADDKGNVEFIVQGPGGCVFECRRPSVFR</sequence>
<evidence type="ECO:0000313" key="3">
    <source>
        <dbReference type="EMBL" id="CAB4045229.1"/>
    </source>
</evidence>
<dbReference type="EMBL" id="CACRXK020038242">
    <property type="protein sequence ID" value="CAB4045229.1"/>
    <property type="molecule type" value="Genomic_DNA"/>
</dbReference>
<keyword evidence="4" id="KW-1185">Reference proteome</keyword>
<organism evidence="3 4">
    <name type="scientific">Paramuricea clavata</name>
    <name type="common">Red gorgonian</name>
    <name type="synonym">Violescent sea-whip</name>
    <dbReference type="NCBI Taxonomy" id="317549"/>
    <lineage>
        <taxon>Eukaryota</taxon>
        <taxon>Metazoa</taxon>
        <taxon>Cnidaria</taxon>
        <taxon>Anthozoa</taxon>
        <taxon>Octocorallia</taxon>
        <taxon>Malacalcyonacea</taxon>
        <taxon>Plexauridae</taxon>
        <taxon>Paramuricea</taxon>
    </lineage>
</organism>
<evidence type="ECO:0000256" key="2">
    <source>
        <dbReference type="RuleBase" id="RU363116"/>
    </source>
</evidence>
<reference evidence="3" key="1">
    <citation type="submission" date="2020-04" db="EMBL/GenBank/DDBJ databases">
        <authorList>
            <person name="Alioto T."/>
            <person name="Alioto T."/>
            <person name="Gomez Garrido J."/>
        </authorList>
    </citation>
    <scope>NUCLEOTIDE SEQUENCE</scope>
    <source>
        <strain evidence="3">A484AB</strain>
    </source>
</reference>
<dbReference type="OrthoDB" id="5964717at2759"/>
<gene>
    <name evidence="3" type="ORF">PACLA_8A088144</name>
</gene>
<dbReference type="Proteomes" id="UP001152795">
    <property type="component" value="Unassembled WGS sequence"/>
</dbReference>
<proteinExistence type="inferred from homology"/>
<protein>
    <recommendedName>
        <fullName evidence="2">Phospholipid scramblase</fullName>
    </recommendedName>
</protein>
<feature type="non-terminal residue" evidence="3">
    <location>
        <position position="1"/>
    </location>
</feature>
<comment type="function">
    <text evidence="2">May mediate accelerated ATP-independent bidirectional transbilayer migration of phospholipids upon binding calcium ions that results in a loss of phospholipid asymmetry in the plasma membrane.</text>
</comment>
<dbReference type="Pfam" id="PF03803">
    <property type="entry name" value="Scramblase"/>
    <property type="match status" value="1"/>
</dbReference>
<name>A0A6S7LVF5_PARCT</name>